<proteinExistence type="predicted"/>
<keyword evidence="2" id="KW-0032">Aminotransferase</keyword>
<dbReference type="InterPro" id="IPR019999">
    <property type="entry name" value="Anth_synth_I-like"/>
</dbReference>
<dbReference type="InterPro" id="IPR005802">
    <property type="entry name" value="ADC_synth_comp_1"/>
</dbReference>
<dbReference type="Gene3D" id="3.20.10.10">
    <property type="entry name" value="D-amino Acid Aminotransferase, subunit A, domain 2"/>
    <property type="match status" value="1"/>
</dbReference>
<keyword evidence="3" id="KW-1185">Reference proteome</keyword>
<sequence>MYTMHFDFHRQPIEFSEPIHIVSVVSIDEVIPALQKVQQWVQKGYYAAGYLSYEAAPAFDPSYVVNQVESDLPLVFFGIYTKPQISQIAARSADFEVSDWGPATDPQRYQQSIQAIHEAISRGETYQVNYTLRMHARITGDATGLYQKMNENQQAEYGAYLQIGPYQILSASPELFFHKKGDQIITKPMKGTAARGRYLTEDEKQAAGLYESEKDRAENLMIVDLLRNDLGKICLPGSVEVTRLFEIEKYPTVFQMTSTIEGKLCPEIQLEDIFTALFPCGSITGAPKIETMKHIKRLEDSPRGVYCGSIGFIEPNGNALFNVAIRTVLVDSRKNKAEFGVGGGITWDSTVKGEYEEVINKTKLLTKTTSDFELLETILLEKGEYFLLQQHLDRMEKSAVYFGISYDRVAVRTELEKYKQEDYKQPYRVRLLVNKFGKISVEGNPFQQDHTKELLVRLAEQPVQSKYLFLFHKTTQRSVYNERRMEDPALFDTLLWNESGEITEFTLGNVIVQIDGVNYTPPLTSGLLPGTYREELLRKGELHERVLLHTDLEKAEGIWFINSVRKKLKVRLI</sequence>
<dbReference type="InterPro" id="IPR043131">
    <property type="entry name" value="BCAT-like_N"/>
</dbReference>
<dbReference type="Proteomes" id="UP001519343">
    <property type="component" value="Unassembled WGS sequence"/>
</dbReference>
<protein>
    <submittedName>
        <fullName evidence="2">Para-aminobenzoate synthetase/4-amino-4-deoxychorismate lyase</fullName>
        <ecNumber evidence="2">2.6.1.85</ecNumber>
        <ecNumber evidence="2">4.1.3.38</ecNumber>
    </submittedName>
</protein>
<dbReference type="InterPro" id="IPR001544">
    <property type="entry name" value="Aminotrans_IV"/>
</dbReference>
<name>A0ABS4GM83_9BACL</name>
<dbReference type="InterPro" id="IPR036038">
    <property type="entry name" value="Aminotransferase-like"/>
</dbReference>
<evidence type="ECO:0000313" key="2">
    <source>
        <dbReference type="EMBL" id="MBP1931378.1"/>
    </source>
</evidence>
<reference evidence="2 3" key="1">
    <citation type="submission" date="2021-03" db="EMBL/GenBank/DDBJ databases">
        <title>Genomic Encyclopedia of Type Strains, Phase IV (KMG-IV): sequencing the most valuable type-strain genomes for metagenomic binning, comparative biology and taxonomic classification.</title>
        <authorList>
            <person name="Goeker M."/>
        </authorList>
    </citation>
    <scope>NUCLEOTIDE SEQUENCE [LARGE SCALE GENOMIC DNA]</scope>
    <source>
        <strain evidence="2 3">DSM 24738</strain>
    </source>
</reference>
<evidence type="ECO:0000313" key="3">
    <source>
        <dbReference type="Proteomes" id="UP001519343"/>
    </source>
</evidence>
<dbReference type="GO" id="GO:0046820">
    <property type="term" value="F:4-amino-4-deoxychorismate synthase activity"/>
    <property type="evidence" value="ECO:0007669"/>
    <property type="project" value="UniProtKB-EC"/>
</dbReference>
<dbReference type="InterPro" id="IPR005801">
    <property type="entry name" value="ADC_synthase"/>
</dbReference>
<dbReference type="EC" id="4.1.3.38" evidence="2"/>
<keyword evidence="2" id="KW-0456">Lyase</keyword>
<comment type="caution">
    <text evidence="2">The sequence shown here is derived from an EMBL/GenBank/DDBJ whole genome shotgun (WGS) entry which is preliminary data.</text>
</comment>
<dbReference type="EMBL" id="JAGGKT010000002">
    <property type="protein sequence ID" value="MBP1931378.1"/>
    <property type="molecule type" value="Genomic_DNA"/>
</dbReference>
<dbReference type="InterPro" id="IPR043132">
    <property type="entry name" value="BCAT-like_C"/>
</dbReference>
<dbReference type="SUPFAM" id="SSF56322">
    <property type="entry name" value="ADC synthase"/>
    <property type="match status" value="1"/>
</dbReference>
<dbReference type="Pfam" id="PF00425">
    <property type="entry name" value="Chorismate_bind"/>
    <property type="match status" value="1"/>
</dbReference>
<dbReference type="EC" id="2.6.1.85" evidence="2"/>
<feature type="domain" description="Chorismate-utilising enzyme C-terminal" evidence="1">
    <location>
        <begin position="106"/>
        <end position="361"/>
    </location>
</feature>
<dbReference type="RefSeq" id="WP_209809444.1">
    <property type="nucleotide sequence ID" value="NZ_JAGGKT010000002.1"/>
</dbReference>
<dbReference type="PRINTS" id="PR00095">
    <property type="entry name" value="ANTSNTHASEI"/>
</dbReference>
<dbReference type="Gene3D" id="3.30.470.10">
    <property type="match status" value="1"/>
</dbReference>
<gene>
    <name evidence="2" type="ORF">J2Z37_001375</name>
</gene>
<dbReference type="SUPFAM" id="SSF56752">
    <property type="entry name" value="D-aminoacid aminotransferase-like PLP-dependent enzymes"/>
    <property type="match status" value="1"/>
</dbReference>
<dbReference type="GO" id="GO:0008696">
    <property type="term" value="F:4-amino-4-deoxychorismate lyase activity"/>
    <property type="evidence" value="ECO:0007669"/>
    <property type="project" value="UniProtKB-EC"/>
</dbReference>
<evidence type="ECO:0000259" key="1">
    <source>
        <dbReference type="Pfam" id="PF00425"/>
    </source>
</evidence>
<dbReference type="InterPro" id="IPR015890">
    <property type="entry name" value="Chorismate_C"/>
</dbReference>
<dbReference type="PANTHER" id="PTHR11236">
    <property type="entry name" value="AMINOBENZOATE/ANTHRANILATE SYNTHASE"/>
    <property type="match status" value="1"/>
</dbReference>
<dbReference type="Pfam" id="PF01063">
    <property type="entry name" value="Aminotran_4"/>
    <property type="match status" value="1"/>
</dbReference>
<keyword evidence="2" id="KW-0808">Transferase</keyword>
<dbReference type="PANTHER" id="PTHR11236:SF50">
    <property type="entry name" value="AMINODEOXYCHORISMATE SYNTHASE COMPONENT 1"/>
    <property type="match status" value="1"/>
</dbReference>
<dbReference type="Gene3D" id="3.60.120.10">
    <property type="entry name" value="Anthranilate synthase"/>
    <property type="match status" value="1"/>
</dbReference>
<dbReference type="NCBIfam" id="TIGR00553">
    <property type="entry name" value="pabB"/>
    <property type="match status" value="1"/>
</dbReference>
<organism evidence="2 3">
    <name type="scientific">Ammoniphilus resinae</name>
    <dbReference type="NCBI Taxonomy" id="861532"/>
    <lineage>
        <taxon>Bacteria</taxon>
        <taxon>Bacillati</taxon>
        <taxon>Bacillota</taxon>
        <taxon>Bacilli</taxon>
        <taxon>Bacillales</taxon>
        <taxon>Paenibacillaceae</taxon>
        <taxon>Aneurinibacillus group</taxon>
        <taxon>Ammoniphilus</taxon>
    </lineage>
</organism>
<accession>A0ABS4GM83</accession>